<dbReference type="AlphaFoldDB" id="A0A432JJL0"/>
<accession>A0A432JJL0</accession>
<organism evidence="1">
    <name type="scientific">Billgrantia gudaonensis</name>
    <dbReference type="NCBI Taxonomy" id="376427"/>
    <lineage>
        <taxon>Bacteria</taxon>
        <taxon>Pseudomonadati</taxon>
        <taxon>Pseudomonadota</taxon>
        <taxon>Gammaproteobacteria</taxon>
        <taxon>Oceanospirillales</taxon>
        <taxon>Halomonadaceae</taxon>
        <taxon>Billgrantia</taxon>
    </lineage>
</organism>
<proteinExistence type="predicted"/>
<name>A0A432JJL0_9GAMM</name>
<evidence type="ECO:0000313" key="1">
    <source>
        <dbReference type="EMBL" id="RUA22777.1"/>
    </source>
</evidence>
<sequence length="80" mass="8613">MTTLCSTAARSRRYVPAISWVPLTGDGGIGDGQVGKIKVLERSYVAVDRGGWPGGARPARQLANLRGARFRPAYQPLMGR</sequence>
<reference evidence="1" key="1">
    <citation type="submission" date="2018-12" db="EMBL/GenBank/DDBJ databases">
        <authorList>
            <person name="Jadhav K."/>
            <person name="Kushwaha B."/>
            <person name="Jadhav I."/>
        </authorList>
    </citation>
    <scope>NUCLEOTIDE SEQUENCE [LARGE SCALE GENOMIC DNA]</scope>
    <source>
        <strain evidence="1">SBS 10</strain>
    </source>
</reference>
<gene>
    <name evidence="1" type="ORF">DSL92_04080</name>
</gene>
<protein>
    <submittedName>
        <fullName evidence="1">Uncharacterized protein</fullName>
    </submittedName>
</protein>
<comment type="caution">
    <text evidence="1">The sequence shown here is derived from an EMBL/GenBank/DDBJ whole genome shotgun (WGS) entry which is preliminary data.</text>
</comment>
<dbReference type="EMBL" id="RXHI01000010">
    <property type="protein sequence ID" value="RUA22777.1"/>
    <property type="molecule type" value="Genomic_DNA"/>
</dbReference>